<dbReference type="InterPro" id="IPR036890">
    <property type="entry name" value="HATPase_C_sf"/>
</dbReference>
<evidence type="ECO:0008006" key="4">
    <source>
        <dbReference type="Google" id="ProtNLM"/>
    </source>
</evidence>
<dbReference type="RefSeq" id="WP_354366265.1">
    <property type="nucleotide sequence ID" value="NZ_JBEPLO010000038.1"/>
</dbReference>
<dbReference type="Pfam" id="PF13589">
    <property type="entry name" value="HATPase_c_3"/>
    <property type="match status" value="1"/>
</dbReference>
<keyword evidence="3" id="KW-1185">Reference proteome</keyword>
<feature type="coiled-coil region" evidence="1">
    <location>
        <begin position="380"/>
        <end position="407"/>
    </location>
</feature>
<evidence type="ECO:0000313" key="3">
    <source>
        <dbReference type="Proteomes" id="UP001549122"/>
    </source>
</evidence>
<sequence>MKKEYPIQISPEILELLGPSLYTNIYYVLAELVANSYDADAENVWISFSDSVIIIEDDGKGMTYDETREKYLSVAKPTRVDENSSKSEKYKRPKMGRKGIGKLAALAVSSRVKVMTKSGGDKSGFWLTRTVPDNGKLKAISEDEMNFDYITESGTRIEMLDSEFEIPKLSKTIKNNLSKFFPQLSDNKENPFAIHIKGIDGKNETSRKFVDSLATSLDSLIIFGKDEYGILDKFKNKSPKYANDNYLLKDPVKKDYSIKNRLGEIKDRTLEVKGWIGTYSTTRGLKEKESSDFPDNFLAIYSHGKLGQFNVLNEIGQNRLNEVYVVGQLYVDEFEETDLPDMALSNRQGYKSDDVRYKIFLEAASDILNQVLRKKDLAIKAKNKDKVESKKKQKRKAEDEFAKKAQEVLETFNKAVPNNTLNPNIANKMFKQLGMKKIKVDNESRKILLSHTRQDQKLNNILYGLLLFNGFSEEEIIYTSDPENRSVVPYGQNIWDYFREFFINSYSNKPIYVLYVHSNNSAKKRGVLLEVGAGWVVKTKHGIIKAGKEEPAAPLVTTTVHPNVYIDDNAERVVTTDNHFGALHSLLNEVCSMFDKSLRTLEENKEEYQKLGGEILNESNFVNFFNNKETINERNKI</sequence>
<comment type="caution">
    <text evidence="2">The sequence shown here is derived from an EMBL/GenBank/DDBJ whole genome shotgun (WGS) entry which is preliminary data.</text>
</comment>
<gene>
    <name evidence="2" type="ORF">ABID29_002330</name>
</gene>
<reference evidence="2 3" key="1">
    <citation type="submission" date="2024-06" db="EMBL/GenBank/DDBJ databases">
        <title>Genomic Encyclopedia of Type Strains, Phase IV (KMG-IV): sequencing the most valuable type-strain genomes for metagenomic binning, comparative biology and taxonomic classification.</title>
        <authorList>
            <person name="Goeker M."/>
        </authorList>
    </citation>
    <scope>NUCLEOTIDE SEQUENCE [LARGE SCALE GENOMIC DNA]</scope>
    <source>
        <strain evidence="2 3">DSM 28303</strain>
    </source>
</reference>
<accession>A0ABV2FKS3</accession>
<name>A0ABV2FKS3_9STRE</name>
<dbReference type="Proteomes" id="UP001549122">
    <property type="component" value="Unassembled WGS sequence"/>
</dbReference>
<organism evidence="2 3">
    <name type="scientific">Streptococcus rupicaprae</name>
    <dbReference type="NCBI Taxonomy" id="759619"/>
    <lineage>
        <taxon>Bacteria</taxon>
        <taxon>Bacillati</taxon>
        <taxon>Bacillota</taxon>
        <taxon>Bacilli</taxon>
        <taxon>Lactobacillales</taxon>
        <taxon>Streptococcaceae</taxon>
        <taxon>Streptococcus</taxon>
    </lineage>
</organism>
<evidence type="ECO:0000313" key="2">
    <source>
        <dbReference type="EMBL" id="MET3559180.1"/>
    </source>
</evidence>
<dbReference type="EMBL" id="JBEPLO010000038">
    <property type="protein sequence ID" value="MET3559180.1"/>
    <property type="molecule type" value="Genomic_DNA"/>
</dbReference>
<evidence type="ECO:0000256" key="1">
    <source>
        <dbReference type="SAM" id="Coils"/>
    </source>
</evidence>
<protein>
    <recommendedName>
        <fullName evidence="4">ATP-binding protein</fullName>
    </recommendedName>
</protein>
<keyword evidence="1" id="KW-0175">Coiled coil</keyword>
<dbReference type="SUPFAM" id="SSF55874">
    <property type="entry name" value="ATPase domain of HSP90 chaperone/DNA topoisomerase II/histidine kinase"/>
    <property type="match status" value="1"/>
</dbReference>
<proteinExistence type="predicted"/>
<dbReference type="Gene3D" id="3.30.565.10">
    <property type="entry name" value="Histidine kinase-like ATPase, C-terminal domain"/>
    <property type="match status" value="1"/>
</dbReference>